<dbReference type="EMBL" id="FXUL01000002">
    <property type="protein sequence ID" value="SMP49484.1"/>
    <property type="molecule type" value="Genomic_DNA"/>
</dbReference>
<evidence type="ECO:0008006" key="3">
    <source>
        <dbReference type="Google" id="ProtNLM"/>
    </source>
</evidence>
<proteinExistence type="predicted"/>
<keyword evidence="2" id="KW-1185">Reference proteome</keyword>
<evidence type="ECO:0000313" key="2">
    <source>
        <dbReference type="Proteomes" id="UP001158049"/>
    </source>
</evidence>
<protein>
    <recommendedName>
        <fullName evidence="3">Integrase</fullName>
    </recommendedName>
</protein>
<sequence length="67" mass="7557">MKRRDSFQRKAYAIHRMSSAAQRYMRATSPADREKARAWMDRWRAASGLRQFRLGNGGGRVKGGGAG</sequence>
<reference evidence="1 2" key="1">
    <citation type="submission" date="2017-05" db="EMBL/GenBank/DDBJ databases">
        <authorList>
            <person name="Varghese N."/>
            <person name="Submissions S."/>
        </authorList>
    </citation>
    <scope>NUCLEOTIDE SEQUENCE [LARGE SCALE GENOMIC DNA]</scope>
    <source>
        <strain evidence="1 2">DSM 26001</strain>
    </source>
</reference>
<dbReference type="Proteomes" id="UP001158049">
    <property type="component" value="Unassembled WGS sequence"/>
</dbReference>
<evidence type="ECO:0000313" key="1">
    <source>
        <dbReference type="EMBL" id="SMP49484.1"/>
    </source>
</evidence>
<gene>
    <name evidence="1" type="ORF">SAMN06295970_102256</name>
</gene>
<dbReference type="RefSeq" id="WP_283441059.1">
    <property type="nucleotide sequence ID" value="NZ_FXUL01000002.1"/>
</dbReference>
<comment type="caution">
    <text evidence="1">The sequence shown here is derived from an EMBL/GenBank/DDBJ whole genome shotgun (WGS) entry which is preliminary data.</text>
</comment>
<accession>A0ABY1PXD5</accession>
<name>A0ABY1PXD5_9BURK</name>
<organism evidence="1 2">
    <name type="scientific">Noviherbaspirillum suwonense</name>
    <dbReference type="NCBI Taxonomy" id="1224511"/>
    <lineage>
        <taxon>Bacteria</taxon>
        <taxon>Pseudomonadati</taxon>
        <taxon>Pseudomonadota</taxon>
        <taxon>Betaproteobacteria</taxon>
        <taxon>Burkholderiales</taxon>
        <taxon>Oxalobacteraceae</taxon>
        <taxon>Noviherbaspirillum</taxon>
    </lineage>
</organism>